<dbReference type="SMART" id="SM00494">
    <property type="entry name" value="ChtBD2"/>
    <property type="match status" value="2"/>
</dbReference>
<dbReference type="PRINTS" id="PR01217">
    <property type="entry name" value="PRICHEXTENSN"/>
</dbReference>
<comment type="catalytic activity">
    <reaction evidence="1">
        <text>Random endo-hydrolysis of N-acetyl-beta-D-glucosaminide (1-&gt;4)-beta-linkages in chitin and chitodextrins.</text>
        <dbReference type="EC" id="3.2.1.14"/>
    </reaction>
</comment>
<evidence type="ECO:0000313" key="17">
    <source>
        <dbReference type="Proteomes" id="UP000000305"/>
    </source>
</evidence>
<feature type="domain" description="Chitin-binding type-2" evidence="14">
    <location>
        <begin position="1348"/>
        <end position="1400"/>
    </location>
</feature>
<evidence type="ECO:0000259" key="14">
    <source>
        <dbReference type="PROSITE" id="PS50940"/>
    </source>
</evidence>
<dbReference type="Gene3D" id="3.20.20.80">
    <property type="entry name" value="Glycosidases"/>
    <property type="match status" value="3"/>
</dbReference>
<dbReference type="FunFam" id="2.170.140.10:FF:000004">
    <property type="entry name" value="Chitinase 5"/>
    <property type="match status" value="1"/>
</dbReference>
<dbReference type="PROSITE" id="PS51910">
    <property type="entry name" value="GH18_2"/>
    <property type="match status" value="3"/>
</dbReference>
<dbReference type="PROSITE" id="PS01095">
    <property type="entry name" value="GH18_1"/>
    <property type="match status" value="2"/>
</dbReference>
<dbReference type="eggNOG" id="KOG2806">
    <property type="taxonomic scope" value="Eukaryota"/>
</dbReference>
<feature type="domain" description="GH18" evidence="15">
    <location>
        <begin position="406"/>
        <end position="773"/>
    </location>
</feature>
<dbReference type="FunFam" id="3.20.20.80:FF:000007">
    <property type="entry name" value="Acidic mammalian chitinase"/>
    <property type="match status" value="3"/>
</dbReference>
<dbReference type="GO" id="GO:0004568">
    <property type="term" value="F:chitinase activity"/>
    <property type="evidence" value="ECO:0000318"/>
    <property type="project" value="GO_Central"/>
</dbReference>
<accession>E9FYT4</accession>
<dbReference type="InterPro" id="IPR050314">
    <property type="entry name" value="Glycosyl_Hydrlase_18"/>
</dbReference>
<dbReference type="GO" id="GO:0006032">
    <property type="term" value="P:chitin catabolic process"/>
    <property type="evidence" value="ECO:0000318"/>
    <property type="project" value="GO_Central"/>
</dbReference>
<dbReference type="EMBL" id="GL732527">
    <property type="protein sequence ID" value="EFX87590.1"/>
    <property type="molecule type" value="Genomic_DNA"/>
</dbReference>
<feature type="compositionally biased region" description="Pro residues" evidence="13">
    <location>
        <begin position="817"/>
        <end position="828"/>
    </location>
</feature>
<feature type="domain" description="GH18" evidence="15">
    <location>
        <begin position="940"/>
        <end position="1312"/>
    </location>
</feature>
<gene>
    <name evidence="16" type="ORF">DAPPUDRAFT_306550</name>
</gene>
<organism evidence="16 17">
    <name type="scientific">Daphnia pulex</name>
    <name type="common">Water flea</name>
    <dbReference type="NCBI Taxonomy" id="6669"/>
    <lineage>
        <taxon>Eukaryota</taxon>
        <taxon>Metazoa</taxon>
        <taxon>Ecdysozoa</taxon>
        <taxon>Arthropoda</taxon>
        <taxon>Crustacea</taxon>
        <taxon>Branchiopoda</taxon>
        <taxon>Diplostraca</taxon>
        <taxon>Cladocera</taxon>
        <taxon>Anomopoda</taxon>
        <taxon>Daphniidae</taxon>
        <taxon>Daphnia</taxon>
    </lineage>
</organism>
<keyword evidence="9" id="KW-0119">Carbohydrate metabolism</keyword>
<dbReference type="OMA" id="WIRVWND"/>
<keyword evidence="6 12" id="KW-0378">Hydrolase</keyword>
<keyword evidence="7" id="KW-0146">Chitin degradation</keyword>
<evidence type="ECO:0000256" key="8">
    <source>
        <dbReference type="ARBA" id="ARBA00023157"/>
    </source>
</evidence>
<keyword evidence="10 12" id="KW-0326">Glycosidase</keyword>
<sequence>MTTSPADVDPFGCTHVIYSFLGLDKTSLTVTILDPDYEVVRGGFRAALALKNINPALKVMIAIGGWSEGGKQYSQMVSSPASRAKFIDSVVVFMEKWKFDGFDLDWEYPGATDRDGRWADKENFALLVEEMSAVFQPRNWLLTAAVPAATFRINEGYDVPRLAKSLDFINVMTYDLHGTWDNYADHHAPLRKRPFDSGATQNLHSDGALSYWISKGAPARKIIFGIPFYGRNFRLANPNNSKPKAPIAGAGTVGPFTKEAGFVAYFEICRWLQEGGWQELEDEAGSPYLVKGDQWIGYDTVESVLTKMDYIKSTGLGGAMIWAVGLDDIKGDCGPERPLLRAINDGLRRNGGSTPSATAAPPKPTTARPTTAATPRPTTAAPLPQPPTTSFAFKTADRQVQTNKDYKVVCYYSSWAWLRRGDAEFVPENVLSSSCTHVLYAYAGLDPKTLLLKSNDIWTDISNRMYARINGLKQTNPNLKVMLVMGGWTDSGDDSYSRLVADARSRSMFAAHAAGFLQVYGFDGLHLDWQYPVCWQADCSKGPAIDRTNYPIFIRELQQEFAKSNLLLGVNVASYKNLAMTAFDGAALGRSADFITVPAFDFHGSWESVTGHTAPLQGSGDSDSVEASMNYWSRQGIPAAKLILGIPLYGQSFTLAVPATTRDQAAIGVKAKGAGLPGPYTQQAGMLAYYEICNEVRQGIWSEVANDAPYAFRGTQWVGYDNVASVRRKASYIQREGFGGAMVFSIDMDDFRNTCCSEAFPLTKAIARILGIRNDPQPTPGSNCGRPPGPPTTRPTTRPPTRPSTRPPTQPTTRPTTRPPTPSTPRPTQPTQGPAQSDCVNGQYYPVPGDCSSFARCVNGVLKKSKCSPGLYWNADETLCDWPEKVNCPTAQPIASVTTPRPTRPTTTVRPTRPTTTATRPSKPSATPARPTKPSKPGEYKVICYYTNWSWYRPGEAKYAPSDVDVDLCTHILYGFATLDPTQLTMRVFDSWSDTDEYGPKLYAKVVALKKNGIKVLIALGGWNDSLGNKYSRMVNDPSSRKRFIDNAIVFIEKYGFDGLDLDWEYPKCWQVDCNAGPASDKQGFAALVSELRAEFTPRGWLLSSAVSPSKTVIDNAYDVPSLSRDFDWIGVMTYDYHGHWDKKTGHVAPLSVHSEADVVYFNTNYTLNYWIKLGADPAKLILGVPLYGQSFTLENPNNNGLNAPAKGTGQAGEFTRQAGFLAYYEICKQVKNSGWTIVQDSEEAMGPYAYRGDQWVSFDDVDIIRRKSELVRTMKLGGAMIWALDLDDFRNRCGCETYPLLKTINRVLRNYPSSGETCANSPLIYSGSDNNESSESVSIWAPISGKGTGCSNGSFRAHESECTSYYQCVNGQWAEARCPGGLLWNRSYCDWSFNTECGRTA</sequence>
<dbReference type="HOGENOM" id="CLU_278297_0_0_1"/>
<dbReference type="FunFam" id="3.10.50.10:FF:000004">
    <property type="entry name" value="Chitinase 5"/>
    <property type="match status" value="1"/>
</dbReference>
<dbReference type="PhylomeDB" id="E9FYT4"/>
<evidence type="ECO:0000256" key="11">
    <source>
        <dbReference type="ARBA" id="ARBA00023326"/>
    </source>
</evidence>
<dbReference type="Proteomes" id="UP000000305">
    <property type="component" value="Unassembled WGS sequence"/>
</dbReference>
<evidence type="ECO:0000256" key="1">
    <source>
        <dbReference type="ARBA" id="ARBA00000822"/>
    </source>
</evidence>
<dbReference type="InterPro" id="IPR011583">
    <property type="entry name" value="Chitinase_II/V-like_cat"/>
</dbReference>
<keyword evidence="8" id="KW-1015">Disulfide bond</keyword>
<dbReference type="Gene3D" id="3.10.50.10">
    <property type="match status" value="3"/>
</dbReference>
<keyword evidence="11" id="KW-0624">Polysaccharide degradation</keyword>
<keyword evidence="17" id="KW-1185">Reference proteome</keyword>
<feature type="compositionally biased region" description="Low complexity" evidence="13">
    <location>
        <begin position="354"/>
        <end position="382"/>
    </location>
</feature>
<evidence type="ECO:0000256" key="13">
    <source>
        <dbReference type="SAM" id="MobiDB-lite"/>
    </source>
</evidence>
<dbReference type="InterPro" id="IPR036508">
    <property type="entry name" value="Chitin-bd_dom_sf"/>
</dbReference>
<feature type="region of interest" description="Disordered" evidence="13">
    <location>
        <begin position="893"/>
        <end position="935"/>
    </location>
</feature>
<dbReference type="GO" id="GO:0008843">
    <property type="term" value="F:endochitinase activity"/>
    <property type="evidence" value="ECO:0007669"/>
    <property type="project" value="UniProtKB-EC"/>
</dbReference>
<evidence type="ECO:0000256" key="9">
    <source>
        <dbReference type="ARBA" id="ARBA00023277"/>
    </source>
</evidence>
<evidence type="ECO:0000256" key="7">
    <source>
        <dbReference type="ARBA" id="ARBA00023024"/>
    </source>
</evidence>
<dbReference type="SMART" id="SM00636">
    <property type="entry name" value="Glyco_18"/>
    <property type="match status" value="3"/>
</dbReference>
<dbReference type="KEGG" id="dpx:DAPPUDRAFT_306550"/>
<dbReference type="FunCoup" id="E9FYT4">
    <property type="interactions" value="44"/>
</dbReference>
<evidence type="ECO:0000256" key="6">
    <source>
        <dbReference type="ARBA" id="ARBA00022801"/>
    </source>
</evidence>
<dbReference type="InterPro" id="IPR001223">
    <property type="entry name" value="Glyco_hydro18_cat"/>
</dbReference>
<feature type="domain" description="Chitin-binding type-2" evidence="14">
    <location>
        <begin position="836"/>
        <end position="890"/>
    </location>
</feature>
<keyword evidence="4" id="KW-0147">Chitin-binding</keyword>
<dbReference type="SUPFAM" id="SSF54556">
    <property type="entry name" value="Chitinase insertion domain"/>
    <property type="match status" value="3"/>
</dbReference>
<dbReference type="GO" id="GO:0008061">
    <property type="term" value="F:chitin binding"/>
    <property type="evidence" value="ECO:0007669"/>
    <property type="project" value="UniProtKB-KW"/>
</dbReference>
<dbReference type="InterPro" id="IPR002557">
    <property type="entry name" value="Chitin-bd_dom"/>
</dbReference>
<feature type="compositionally biased region" description="Pro residues" evidence="13">
    <location>
        <begin position="787"/>
        <end position="810"/>
    </location>
</feature>
<reference evidence="16 17" key="1">
    <citation type="journal article" date="2011" name="Science">
        <title>The ecoresponsive genome of Daphnia pulex.</title>
        <authorList>
            <person name="Colbourne J.K."/>
            <person name="Pfrender M.E."/>
            <person name="Gilbert D."/>
            <person name="Thomas W.K."/>
            <person name="Tucker A."/>
            <person name="Oakley T.H."/>
            <person name="Tokishita S."/>
            <person name="Aerts A."/>
            <person name="Arnold G.J."/>
            <person name="Basu M.K."/>
            <person name="Bauer D.J."/>
            <person name="Caceres C.E."/>
            <person name="Carmel L."/>
            <person name="Casola C."/>
            <person name="Choi J.H."/>
            <person name="Detter J.C."/>
            <person name="Dong Q."/>
            <person name="Dusheyko S."/>
            <person name="Eads B.D."/>
            <person name="Frohlich T."/>
            <person name="Geiler-Samerotte K.A."/>
            <person name="Gerlach D."/>
            <person name="Hatcher P."/>
            <person name="Jogdeo S."/>
            <person name="Krijgsveld J."/>
            <person name="Kriventseva E.V."/>
            <person name="Kultz D."/>
            <person name="Laforsch C."/>
            <person name="Lindquist E."/>
            <person name="Lopez J."/>
            <person name="Manak J.R."/>
            <person name="Muller J."/>
            <person name="Pangilinan J."/>
            <person name="Patwardhan R.P."/>
            <person name="Pitluck S."/>
            <person name="Pritham E.J."/>
            <person name="Rechtsteiner A."/>
            <person name="Rho M."/>
            <person name="Rogozin I.B."/>
            <person name="Sakarya O."/>
            <person name="Salamov A."/>
            <person name="Schaack S."/>
            <person name="Shapiro H."/>
            <person name="Shiga Y."/>
            <person name="Skalitzky C."/>
            <person name="Smith Z."/>
            <person name="Souvorov A."/>
            <person name="Sung W."/>
            <person name="Tang Z."/>
            <person name="Tsuchiya D."/>
            <person name="Tu H."/>
            <person name="Vos H."/>
            <person name="Wang M."/>
            <person name="Wolf Y.I."/>
            <person name="Yamagata H."/>
            <person name="Yamada T."/>
            <person name="Ye Y."/>
            <person name="Shaw J.R."/>
            <person name="Andrews J."/>
            <person name="Crease T.J."/>
            <person name="Tang H."/>
            <person name="Lucas S.M."/>
            <person name="Robertson H.M."/>
            <person name="Bork P."/>
            <person name="Koonin E.V."/>
            <person name="Zdobnov E.M."/>
            <person name="Grigoriev I.V."/>
            <person name="Lynch M."/>
            <person name="Boore J.L."/>
        </authorList>
    </citation>
    <scope>NUCLEOTIDE SEQUENCE [LARGE SCALE GENOMIC DNA]</scope>
</reference>
<dbReference type="GO" id="GO:0005576">
    <property type="term" value="C:extracellular region"/>
    <property type="evidence" value="ECO:0000318"/>
    <property type="project" value="GO_Central"/>
</dbReference>
<dbReference type="InParanoid" id="E9FYT4"/>
<name>E9FYT4_DAPPU</name>
<dbReference type="OrthoDB" id="76388at2759"/>
<evidence type="ECO:0000256" key="5">
    <source>
        <dbReference type="ARBA" id="ARBA00022729"/>
    </source>
</evidence>
<feature type="domain" description="GH18" evidence="15">
    <location>
        <begin position="1"/>
        <end position="350"/>
    </location>
</feature>
<evidence type="ECO:0000256" key="2">
    <source>
        <dbReference type="ARBA" id="ARBA00009121"/>
    </source>
</evidence>
<dbReference type="Pfam" id="PF01607">
    <property type="entry name" value="CBM_14"/>
    <property type="match status" value="2"/>
</dbReference>
<dbReference type="CDD" id="cd02872">
    <property type="entry name" value="GH18_chitolectin_chitotriosidase"/>
    <property type="match status" value="1"/>
</dbReference>
<dbReference type="FunFam" id="3.10.50.10:FF:000001">
    <property type="entry name" value="Chitinase 3-like 1"/>
    <property type="match status" value="2"/>
</dbReference>
<evidence type="ECO:0000256" key="4">
    <source>
        <dbReference type="ARBA" id="ARBA00022669"/>
    </source>
</evidence>
<dbReference type="STRING" id="6669.E9FYT4"/>
<dbReference type="GO" id="GO:0000272">
    <property type="term" value="P:polysaccharide catabolic process"/>
    <property type="evidence" value="ECO:0007669"/>
    <property type="project" value="UniProtKB-KW"/>
</dbReference>
<evidence type="ECO:0000313" key="16">
    <source>
        <dbReference type="EMBL" id="EFX87590.1"/>
    </source>
</evidence>
<dbReference type="InterPro" id="IPR029070">
    <property type="entry name" value="Chitinase_insertion_sf"/>
</dbReference>
<protein>
    <recommendedName>
        <fullName evidence="3">chitinase</fullName>
        <ecNumber evidence="3">3.2.1.14</ecNumber>
    </recommendedName>
</protein>
<dbReference type="SUPFAM" id="SSF51445">
    <property type="entry name" value="(Trans)glycosidases"/>
    <property type="match status" value="3"/>
</dbReference>
<dbReference type="PROSITE" id="PS50940">
    <property type="entry name" value="CHIT_BIND_II"/>
    <property type="match status" value="2"/>
</dbReference>
<keyword evidence="5" id="KW-0732">Signal</keyword>
<dbReference type="SUPFAM" id="SSF57625">
    <property type="entry name" value="Invertebrate chitin-binding proteins"/>
    <property type="match status" value="2"/>
</dbReference>
<dbReference type="InterPro" id="IPR001579">
    <property type="entry name" value="Glyco_hydro_18_chit_AS"/>
</dbReference>
<dbReference type="InterPro" id="IPR017853">
    <property type="entry name" value="GH"/>
</dbReference>
<feature type="region of interest" description="Disordered" evidence="13">
    <location>
        <begin position="345"/>
        <end position="390"/>
    </location>
</feature>
<evidence type="ECO:0000256" key="10">
    <source>
        <dbReference type="ARBA" id="ARBA00023295"/>
    </source>
</evidence>
<evidence type="ECO:0000259" key="15">
    <source>
        <dbReference type="PROSITE" id="PS51910"/>
    </source>
</evidence>
<evidence type="ECO:0000256" key="3">
    <source>
        <dbReference type="ARBA" id="ARBA00012729"/>
    </source>
</evidence>
<proteinExistence type="inferred from homology"/>
<dbReference type="Pfam" id="PF00704">
    <property type="entry name" value="Glyco_hydro_18"/>
    <property type="match status" value="3"/>
</dbReference>
<feature type="region of interest" description="Disordered" evidence="13">
    <location>
        <begin position="772"/>
        <end position="841"/>
    </location>
</feature>
<dbReference type="Gene3D" id="2.170.140.10">
    <property type="entry name" value="Chitin binding domain"/>
    <property type="match status" value="2"/>
</dbReference>
<dbReference type="PANTHER" id="PTHR11177">
    <property type="entry name" value="CHITINASE"/>
    <property type="match status" value="1"/>
</dbReference>
<dbReference type="EC" id="3.2.1.14" evidence="3"/>
<feature type="compositionally biased region" description="Low complexity" evidence="13">
    <location>
        <begin position="895"/>
        <end position="929"/>
    </location>
</feature>
<dbReference type="PANTHER" id="PTHR11177:SF359">
    <property type="entry name" value="CHITINASE 10-RELATED"/>
    <property type="match status" value="1"/>
</dbReference>
<evidence type="ECO:0000256" key="12">
    <source>
        <dbReference type="RuleBase" id="RU000489"/>
    </source>
</evidence>
<comment type="similarity">
    <text evidence="2">Belongs to the glycosyl hydrolase 18 family. Chitinase class II subfamily.</text>
</comment>